<proteinExistence type="predicted"/>
<keyword evidence="2" id="KW-1185">Reference proteome</keyword>
<reference evidence="1 2" key="1">
    <citation type="submission" date="2016-11" db="EMBL/GenBank/DDBJ databases">
        <authorList>
            <person name="Jaros S."/>
            <person name="Januszkiewicz K."/>
            <person name="Wedrychowicz H."/>
        </authorList>
    </citation>
    <scope>NUCLEOTIDE SEQUENCE [LARGE SCALE GENOMIC DNA]</scope>
    <source>
        <strain evidence="1 2">DSM 26897</strain>
    </source>
</reference>
<dbReference type="AlphaFoldDB" id="A0A1M4S7Z8"/>
<evidence type="ECO:0000313" key="1">
    <source>
        <dbReference type="EMBL" id="SHE28295.1"/>
    </source>
</evidence>
<protein>
    <submittedName>
        <fullName evidence="1">Uncharacterized protein</fullName>
    </submittedName>
</protein>
<dbReference type="STRING" id="1302690.BUE76_22885"/>
<accession>A0A1M4S7Z8</accession>
<sequence length="141" mass="16295">MDSIKYQVGSWLKNREQNAVNSDIDQRLTLLEEKVFKKLKGLRATDAQRFLLFHYMKGLEPIIQRSDISQNQKDLLVSLIINIDQDNAKKFLAELGKKVKPKLETETNYNFLVQQFASLGLSDLEAKAEIILTKIRAEKEK</sequence>
<gene>
    <name evidence="1" type="ORF">SAMN05444008_1015</name>
</gene>
<evidence type="ECO:0000313" key="2">
    <source>
        <dbReference type="Proteomes" id="UP000184368"/>
    </source>
</evidence>
<name>A0A1M4S7Z8_9BACT</name>
<organism evidence="1 2">
    <name type="scientific">Cnuella takakiae</name>
    <dbReference type="NCBI Taxonomy" id="1302690"/>
    <lineage>
        <taxon>Bacteria</taxon>
        <taxon>Pseudomonadati</taxon>
        <taxon>Bacteroidota</taxon>
        <taxon>Chitinophagia</taxon>
        <taxon>Chitinophagales</taxon>
        <taxon>Chitinophagaceae</taxon>
        <taxon>Cnuella</taxon>
    </lineage>
</organism>
<dbReference type="RefSeq" id="WP_073038803.1">
    <property type="nucleotide sequence ID" value="NZ_FQUO01000001.1"/>
</dbReference>
<dbReference type="EMBL" id="FQUO01000001">
    <property type="protein sequence ID" value="SHE28295.1"/>
    <property type="molecule type" value="Genomic_DNA"/>
</dbReference>
<dbReference type="Proteomes" id="UP000184368">
    <property type="component" value="Unassembled WGS sequence"/>
</dbReference>